<sequence length="675" mass="76038">MTASTVLLLLLSAIAALALSFYQYLFKAKKKSKVFFFLAFLRFVTLFSIFILLINPIVTRKDLETVKTPLPILVDNSLSIKELGQDSIAKIIEAKIAGNSALKDKYDVQTYTFSDGFEAGKVPDFTGRQTHIDQAAQNLKQLYRNTNYPVVILTDGNQTIGNDYVYSFQENTAVYPVVLGDTTSVLDLKVNQVNVNKYAFLKNKFPVEVFLQYSGNKSVNAVFSVMQGNAVLYKQNVAFSKDKKAQSVSLLLDAAKVGVQTYKAVLSSSEPEKNKYNNIKNFAVEVIDQRSEVAIVSAITHPDLGALKRAIETNQQRKVTILKPSEVKSLQDYNVLILYQPDASFKMLLEQNKNAGLNTFIITGLNTDFNLLNQYQSSIDFKMTSQSEDYLADFNSQFNLFAPQDIGFSQFPPLTHPFGTITVKGSVNTLLQSRIRNVQTGSPLMVFSETGPARSAYLFGENIWKWRVESHLNTKSFEQFDVFIDKTIQFLASNSKRKSLVVNHESFYNSGEVIGITAQYFNKNYEFDENARLTIQLKNKKNNTTKTFDFLKGNAEYKVNLDGLAAGQYSFTVKESTSGTSYAGSFEVLDFEIEKQFVNPDLARLQQTAANTNGAVYYSNTADKLIKFLSENENYKALQKEITKKSPLIDWMWLLVIVAITLSAEWFIRKYNGLL</sequence>
<evidence type="ECO:0008006" key="4">
    <source>
        <dbReference type="Google" id="ProtNLM"/>
    </source>
</evidence>
<dbReference type="InterPro" id="IPR029062">
    <property type="entry name" value="Class_I_gatase-like"/>
</dbReference>
<dbReference type="Gene3D" id="3.40.50.880">
    <property type="match status" value="1"/>
</dbReference>
<dbReference type="Proteomes" id="UP000030111">
    <property type="component" value="Unassembled WGS sequence"/>
</dbReference>
<keyword evidence="1" id="KW-1133">Transmembrane helix</keyword>
<dbReference type="RefSeq" id="WP_026992567.1">
    <property type="nucleotide sequence ID" value="NZ_JRLY01000001.1"/>
</dbReference>
<evidence type="ECO:0000313" key="2">
    <source>
        <dbReference type="EMBL" id="KGO95189.1"/>
    </source>
</evidence>
<keyword evidence="1" id="KW-0472">Membrane</keyword>
<dbReference type="AlphaFoldDB" id="A0A0A2MSA5"/>
<dbReference type="STRING" id="1121898.GCA_000422725_01187"/>
<keyword evidence="1" id="KW-0812">Transmembrane</keyword>
<feature type="transmembrane region" description="Helical" evidence="1">
    <location>
        <begin position="34"/>
        <end position="54"/>
    </location>
</feature>
<gene>
    <name evidence="2" type="ORF">Q766_03590</name>
</gene>
<dbReference type="OrthoDB" id="9763076at2"/>
<dbReference type="EMBL" id="JRLY01000001">
    <property type="protein sequence ID" value="KGO95189.1"/>
    <property type="molecule type" value="Genomic_DNA"/>
</dbReference>
<accession>A0A0A2MSA5</accession>
<feature type="transmembrane region" description="Helical" evidence="1">
    <location>
        <begin position="648"/>
        <end position="668"/>
    </location>
</feature>
<evidence type="ECO:0000256" key="1">
    <source>
        <dbReference type="SAM" id="Phobius"/>
    </source>
</evidence>
<keyword evidence="3" id="KW-1185">Reference proteome</keyword>
<protein>
    <recommendedName>
        <fullName evidence="4">VWA domain-containing protein</fullName>
    </recommendedName>
</protein>
<name>A0A0A2MSA5_9FLAO</name>
<dbReference type="eggNOG" id="COG2304">
    <property type="taxonomic scope" value="Bacteria"/>
</dbReference>
<dbReference type="PANTHER" id="PTHR37947:SF1">
    <property type="entry name" value="BLL2462 PROTEIN"/>
    <property type="match status" value="1"/>
</dbReference>
<organism evidence="2 3">
    <name type="scientific">Flavobacterium subsaxonicum WB 4.1-42 = DSM 21790</name>
    <dbReference type="NCBI Taxonomy" id="1121898"/>
    <lineage>
        <taxon>Bacteria</taxon>
        <taxon>Pseudomonadati</taxon>
        <taxon>Bacteroidota</taxon>
        <taxon>Flavobacteriia</taxon>
        <taxon>Flavobacteriales</taxon>
        <taxon>Flavobacteriaceae</taxon>
        <taxon>Flavobacterium</taxon>
    </lineage>
</organism>
<dbReference type="PANTHER" id="PTHR37947">
    <property type="entry name" value="BLL2462 PROTEIN"/>
    <property type="match status" value="1"/>
</dbReference>
<reference evidence="2 3" key="1">
    <citation type="submission" date="2013-09" db="EMBL/GenBank/DDBJ databases">
        <authorList>
            <person name="Zeng Z."/>
            <person name="Chen C."/>
        </authorList>
    </citation>
    <scope>NUCLEOTIDE SEQUENCE [LARGE SCALE GENOMIC DNA]</scope>
    <source>
        <strain evidence="2 3">WB 4.1-42</strain>
    </source>
</reference>
<comment type="caution">
    <text evidence="2">The sequence shown here is derived from an EMBL/GenBank/DDBJ whole genome shotgun (WGS) entry which is preliminary data.</text>
</comment>
<proteinExistence type="predicted"/>
<evidence type="ECO:0000313" key="3">
    <source>
        <dbReference type="Proteomes" id="UP000030111"/>
    </source>
</evidence>